<sequence>MKTHNIFKVLLASALITATACSDEFLEKDAIGKIPSEDFFNNENNALASIYGVYDLMQWNYGRDWNSAYFAKNLPGDDCNAGSSASDQLPYQNLDDFKQQADNTVTTAIWEGFYKTINACNTIIINFKTNTPATSKIIAEAKAIRAFTYFELVVMFGDVPYYTDNANEISETKIYRPRTAKATIYTQIEKDLADAIEVLPGKTDYDAANKFRMSRGTARAILGKALLYQGKWAAAHAQLSQLINTENSGYGLETDFTNVWLKAGALGIESVLEVCYTSQEGYDWGNFGWSGNHESNIHVQLMGPRDNLFKDVAKVGLLNGWGFNLPTKKIGDAFVAAGDKGARYQATLMSAEEFTAAGGTIDTENGTHDYEGYLRMKYATRTSETNTSGGVTPELNYGVNWRLIRWADVLLMAAEAYNEDGKPKLGVKEINKVRKRAQLDLLPEGISQSDLRAAIIRERQLELAFEGSRFWDLVRWNLAEQELGSLGFVKGKHEVFPIPANEIKTNTALTDKDQNPGY</sequence>
<dbReference type="EMBL" id="QKZK01000003">
    <property type="protein sequence ID" value="PZX20072.1"/>
    <property type="molecule type" value="Genomic_DNA"/>
</dbReference>
<comment type="caution">
    <text evidence="8">The sequence shown here is derived from an EMBL/GenBank/DDBJ whole genome shotgun (WGS) entry which is preliminary data.</text>
</comment>
<dbReference type="InterPro" id="IPR033985">
    <property type="entry name" value="SusD-like_N"/>
</dbReference>
<evidence type="ECO:0000256" key="4">
    <source>
        <dbReference type="ARBA" id="ARBA00023136"/>
    </source>
</evidence>
<dbReference type="Proteomes" id="UP000249239">
    <property type="component" value="Unassembled WGS sequence"/>
</dbReference>
<evidence type="ECO:0000313" key="9">
    <source>
        <dbReference type="Proteomes" id="UP000249239"/>
    </source>
</evidence>
<evidence type="ECO:0000256" key="3">
    <source>
        <dbReference type="ARBA" id="ARBA00022729"/>
    </source>
</evidence>
<reference evidence="8 9" key="1">
    <citation type="submission" date="2018-06" db="EMBL/GenBank/DDBJ databases">
        <title>Genomic Encyclopedia of Archaeal and Bacterial Type Strains, Phase II (KMG-II): from individual species to whole genera.</title>
        <authorList>
            <person name="Goeker M."/>
        </authorList>
    </citation>
    <scope>NUCLEOTIDE SEQUENCE [LARGE SCALE GENOMIC DNA]</scope>
    <source>
        <strain evidence="8 9">DSM 6779</strain>
    </source>
</reference>
<dbReference type="SUPFAM" id="SSF48452">
    <property type="entry name" value="TPR-like"/>
    <property type="match status" value="1"/>
</dbReference>
<comment type="subcellular location">
    <subcellularLocation>
        <location evidence="1">Cell outer membrane</location>
    </subcellularLocation>
</comment>
<feature type="domain" description="SusD-like N-terminal" evidence="7">
    <location>
        <begin position="59"/>
        <end position="224"/>
    </location>
</feature>
<feature type="domain" description="RagB/SusD" evidence="6">
    <location>
        <begin position="351"/>
        <end position="484"/>
    </location>
</feature>
<evidence type="ECO:0000256" key="5">
    <source>
        <dbReference type="ARBA" id="ARBA00023237"/>
    </source>
</evidence>
<name>A0A2W7P9P6_9BACT</name>
<organism evidence="8 9">
    <name type="scientific">Breznakibacter xylanolyticus</name>
    <dbReference type="NCBI Taxonomy" id="990"/>
    <lineage>
        <taxon>Bacteria</taxon>
        <taxon>Pseudomonadati</taxon>
        <taxon>Bacteroidota</taxon>
        <taxon>Bacteroidia</taxon>
        <taxon>Marinilabiliales</taxon>
        <taxon>Marinilabiliaceae</taxon>
        <taxon>Breznakibacter</taxon>
    </lineage>
</organism>
<dbReference type="InterPro" id="IPR012944">
    <property type="entry name" value="SusD_RagB_dom"/>
</dbReference>
<accession>A0A2W7P9P6</accession>
<comment type="similarity">
    <text evidence="2">Belongs to the SusD family.</text>
</comment>
<keyword evidence="4" id="KW-0472">Membrane</keyword>
<evidence type="ECO:0000256" key="1">
    <source>
        <dbReference type="ARBA" id="ARBA00004442"/>
    </source>
</evidence>
<evidence type="ECO:0000259" key="6">
    <source>
        <dbReference type="Pfam" id="PF07980"/>
    </source>
</evidence>
<dbReference type="InterPro" id="IPR011990">
    <property type="entry name" value="TPR-like_helical_dom_sf"/>
</dbReference>
<dbReference type="GO" id="GO:0009279">
    <property type="term" value="C:cell outer membrane"/>
    <property type="evidence" value="ECO:0007669"/>
    <property type="project" value="UniProtKB-SubCell"/>
</dbReference>
<dbReference type="AlphaFoldDB" id="A0A2W7P9P6"/>
<dbReference type="OrthoDB" id="636214at2"/>
<dbReference type="Pfam" id="PF07980">
    <property type="entry name" value="SusD_RagB"/>
    <property type="match status" value="1"/>
</dbReference>
<dbReference type="PROSITE" id="PS51257">
    <property type="entry name" value="PROKAR_LIPOPROTEIN"/>
    <property type="match status" value="1"/>
</dbReference>
<evidence type="ECO:0000313" key="8">
    <source>
        <dbReference type="EMBL" id="PZX20072.1"/>
    </source>
</evidence>
<gene>
    <name evidence="8" type="ORF">LX69_00524</name>
</gene>
<keyword evidence="3" id="KW-0732">Signal</keyword>
<evidence type="ECO:0000259" key="7">
    <source>
        <dbReference type="Pfam" id="PF14322"/>
    </source>
</evidence>
<proteinExistence type="inferred from homology"/>
<evidence type="ECO:0000256" key="2">
    <source>
        <dbReference type="ARBA" id="ARBA00006275"/>
    </source>
</evidence>
<dbReference type="Pfam" id="PF14322">
    <property type="entry name" value="SusD-like_3"/>
    <property type="match status" value="1"/>
</dbReference>
<dbReference type="Gene3D" id="1.25.40.390">
    <property type="match status" value="1"/>
</dbReference>
<keyword evidence="9" id="KW-1185">Reference proteome</keyword>
<protein>
    <submittedName>
        <fullName evidence="8">Putative outer membrane starch-binding protein</fullName>
    </submittedName>
</protein>
<dbReference type="RefSeq" id="WP_111444252.1">
    <property type="nucleotide sequence ID" value="NZ_QKZK01000003.1"/>
</dbReference>
<keyword evidence="5" id="KW-0998">Cell outer membrane</keyword>